<evidence type="ECO:0000256" key="3">
    <source>
        <dbReference type="ARBA" id="ARBA00022475"/>
    </source>
</evidence>
<dbReference type="PROSITE" id="PS00211">
    <property type="entry name" value="ABC_TRANSPORTER_1"/>
    <property type="match status" value="1"/>
</dbReference>
<dbReference type="EMBL" id="LXEV01000031">
    <property type="protein sequence ID" value="OAT45610.1"/>
    <property type="molecule type" value="Genomic_DNA"/>
</dbReference>
<protein>
    <submittedName>
        <fullName evidence="12">LktB family protein</fullName>
        <ecNumber evidence="12">3.6.1.15</ecNumber>
        <ecNumber evidence="12">3.6.1.3</ecNumber>
    </submittedName>
</protein>
<evidence type="ECO:0000259" key="11">
    <source>
        <dbReference type="PROSITE" id="PS50929"/>
    </source>
</evidence>
<dbReference type="InterPro" id="IPR011527">
    <property type="entry name" value="ABC1_TM_dom"/>
</dbReference>
<dbReference type="SUPFAM" id="SSF52540">
    <property type="entry name" value="P-loop containing nucleoside triphosphate hydrolases"/>
    <property type="match status" value="1"/>
</dbReference>
<dbReference type="Proteomes" id="UP000078250">
    <property type="component" value="Unassembled WGS sequence"/>
</dbReference>
<evidence type="ECO:0000313" key="12">
    <source>
        <dbReference type="EMBL" id="OAT45610.1"/>
    </source>
</evidence>
<evidence type="ECO:0000256" key="4">
    <source>
        <dbReference type="ARBA" id="ARBA00022692"/>
    </source>
</evidence>
<dbReference type="PANTHER" id="PTHR24221">
    <property type="entry name" value="ATP-BINDING CASSETTE SUB-FAMILY B"/>
    <property type="match status" value="1"/>
</dbReference>
<keyword evidence="13" id="KW-1185">Reference proteome</keyword>
<dbReference type="EC" id="3.6.1.3" evidence="12"/>
<keyword evidence="6" id="KW-0067">ATP-binding</keyword>
<dbReference type="GO" id="GO:0005886">
    <property type="term" value="C:plasma membrane"/>
    <property type="evidence" value="ECO:0007669"/>
    <property type="project" value="UniProtKB-SubCell"/>
</dbReference>
<comment type="subcellular location">
    <subcellularLocation>
        <location evidence="1">Cell membrane</location>
        <topology evidence="1">Multi-pass membrane protein</topology>
    </subcellularLocation>
</comment>
<gene>
    <name evidence="12" type="ORF">M997_2787</name>
</gene>
<evidence type="ECO:0000256" key="5">
    <source>
        <dbReference type="ARBA" id="ARBA00022741"/>
    </source>
</evidence>
<evidence type="ECO:0000259" key="10">
    <source>
        <dbReference type="PROSITE" id="PS50893"/>
    </source>
</evidence>
<dbReference type="PROSITE" id="PS50929">
    <property type="entry name" value="ABC_TM1F"/>
    <property type="match status" value="1"/>
</dbReference>
<evidence type="ECO:0000256" key="7">
    <source>
        <dbReference type="ARBA" id="ARBA00022989"/>
    </source>
</evidence>
<dbReference type="InterPro" id="IPR017871">
    <property type="entry name" value="ABC_transporter-like_CS"/>
</dbReference>
<keyword evidence="4 9" id="KW-0812">Transmembrane</keyword>
<dbReference type="InterPro" id="IPR003439">
    <property type="entry name" value="ABC_transporter-like_ATP-bd"/>
</dbReference>
<keyword evidence="5" id="KW-0547">Nucleotide-binding</keyword>
<dbReference type="GO" id="GO:0140359">
    <property type="term" value="F:ABC-type transporter activity"/>
    <property type="evidence" value="ECO:0007669"/>
    <property type="project" value="InterPro"/>
</dbReference>
<dbReference type="Pfam" id="PF00005">
    <property type="entry name" value="ABC_tran"/>
    <property type="match status" value="1"/>
</dbReference>
<dbReference type="Pfam" id="PF00664">
    <property type="entry name" value="ABC_membrane"/>
    <property type="match status" value="1"/>
</dbReference>
<evidence type="ECO:0000256" key="8">
    <source>
        <dbReference type="ARBA" id="ARBA00023136"/>
    </source>
</evidence>
<evidence type="ECO:0000256" key="6">
    <source>
        <dbReference type="ARBA" id="ARBA00022840"/>
    </source>
</evidence>
<keyword evidence="7 9" id="KW-1133">Transmembrane helix</keyword>
<dbReference type="AlphaFoldDB" id="A0AAJ3HQT4"/>
<dbReference type="InterPro" id="IPR027417">
    <property type="entry name" value="P-loop_NTPase"/>
</dbReference>
<feature type="transmembrane region" description="Helical" evidence="9">
    <location>
        <begin position="244"/>
        <end position="269"/>
    </location>
</feature>
<feature type="domain" description="ABC transmembrane type-1" evidence="11">
    <location>
        <begin position="137"/>
        <end position="416"/>
    </location>
</feature>
<dbReference type="GO" id="GO:0034040">
    <property type="term" value="F:ATPase-coupled lipid transmembrane transporter activity"/>
    <property type="evidence" value="ECO:0007669"/>
    <property type="project" value="TreeGrafter"/>
</dbReference>
<keyword evidence="3" id="KW-1003">Cell membrane</keyword>
<organism evidence="12 13">
    <name type="scientific">Proteus hauseri ATCC 700826</name>
    <dbReference type="NCBI Taxonomy" id="1354271"/>
    <lineage>
        <taxon>Bacteria</taxon>
        <taxon>Pseudomonadati</taxon>
        <taxon>Pseudomonadota</taxon>
        <taxon>Gammaproteobacteria</taxon>
        <taxon>Enterobacterales</taxon>
        <taxon>Morganellaceae</taxon>
        <taxon>Proteus</taxon>
    </lineage>
</organism>
<dbReference type="PANTHER" id="PTHR24221:SF647">
    <property type="entry name" value="BLL6336 PROTEIN"/>
    <property type="match status" value="1"/>
</dbReference>
<feature type="domain" description="ABC transporter" evidence="10">
    <location>
        <begin position="447"/>
        <end position="682"/>
    </location>
</feature>
<comment type="caution">
    <text evidence="12">The sequence shown here is derived from an EMBL/GenBank/DDBJ whole genome shotgun (WGS) entry which is preliminary data.</text>
</comment>
<dbReference type="PROSITE" id="PS50893">
    <property type="entry name" value="ABC_TRANSPORTER_2"/>
    <property type="match status" value="1"/>
</dbReference>
<dbReference type="EC" id="3.6.1.15" evidence="12"/>
<dbReference type="CDD" id="cd18588">
    <property type="entry name" value="ABC_6TM_CyaB_HlyB_like"/>
    <property type="match status" value="1"/>
</dbReference>
<evidence type="ECO:0000256" key="9">
    <source>
        <dbReference type="SAM" id="Phobius"/>
    </source>
</evidence>
<evidence type="ECO:0000256" key="2">
    <source>
        <dbReference type="ARBA" id="ARBA00022448"/>
    </source>
</evidence>
<keyword evidence="12" id="KW-0378">Hydrolase</keyword>
<keyword evidence="2" id="KW-0813">Transport</keyword>
<dbReference type="InterPro" id="IPR003593">
    <property type="entry name" value="AAA+_ATPase"/>
</dbReference>
<dbReference type="InterPro" id="IPR039421">
    <property type="entry name" value="Type_1_exporter"/>
</dbReference>
<proteinExistence type="predicted"/>
<evidence type="ECO:0000256" key="1">
    <source>
        <dbReference type="ARBA" id="ARBA00004651"/>
    </source>
</evidence>
<dbReference type="InterPro" id="IPR036640">
    <property type="entry name" value="ABC1_TM_sf"/>
</dbReference>
<feature type="transmembrane region" description="Helical" evidence="9">
    <location>
        <begin position="137"/>
        <end position="158"/>
    </location>
</feature>
<evidence type="ECO:0000313" key="13">
    <source>
        <dbReference type="Proteomes" id="UP000078250"/>
    </source>
</evidence>
<dbReference type="SUPFAM" id="SSF90123">
    <property type="entry name" value="ABC transporter transmembrane region"/>
    <property type="match status" value="1"/>
</dbReference>
<name>A0AAJ3HQT4_PROHU</name>
<dbReference type="GO" id="GO:0016887">
    <property type="term" value="F:ATP hydrolysis activity"/>
    <property type="evidence" value="ECO:0007669"/>
    <property type="project" value="InterPro"/>
</dbReference>
<dbReference type="Gene3D" id="1.20.1560.10">
    <property type="entry name" value="ABC transporter type 1, transmembrane domain"/>
    <property type="match status" value="1"/>
</dbReference>
<feature type="transmembrane region" description="Helical" evidence="9">
    <location>
        <begin position="275"/>
        <end position="292"/>
    </location>
</feature>
<dbReference type="SMART" id="SM00382">
    <property type="entry name" value="AAA"/>
    <property type="match status" value="1"/>
</dbReference>
<dbReference type="FunFam" id="3.40.50.300:FF:000299">
    <property type="entry name" value="ABC transporter ATP-binding protein/permease"/>
    <property type="match status" value="1"/>
</dbReference>
<reference evidence="12 13" key="1">
    <citation type="submission" date="2016-04" db="EMBL/GenBank/DDBJ databases">
        <title>ATOL: Assembling a taxonomically balanced genome-scale reconstruction of the evolutionary history of the Enterobacteriaceae.</title>
        <authorList>
            <person name="Plunkett G.III."/>
            <person name="Neeno-Eckwall E.C."/>
            <person name="Glasner J.D."/>
            <person name="Perna N.T."/>
        </authorList>
    </citation>
    <scope>NUCLEOTIDE SEQUENCE [LARGE SCALE GENOMIC DNA]</scope>
    <source>
        <strain evidence="12 13">ATCC 700826</strain>
    </source>
</reference>
<dbReference type="RefSeq" id="WP_064720704.1">
    <property type="nucleotide sequence ID" value="NZ_LXEV01000031.1"/>
</dbReference>
<dbReference type="Gene3D" id="3.40.50.300">
    <property type="entry name" value="P-loop containing nucleotide triphosphate hydrolases"/>
    <property type="match status" value="1"/>
</dbReference>
<accession>A0AAJ3HQT4</accession>
<keyword evidence="8 9" id="KW-0472">Membrane</keyword>
<sequence>MSNNKNIIKSINIILILTGKETLPLKLEHNSTIKELEKKYSFKLKTTEIRLLLKEKTNQPIIFLDKNNNSFVLLKNNENKHLIYNIATKKTEVLNHENLIKNYISKCYFLKFKENNHFDISWFYSVFLKYKSTFKNILFYSLILQLLALASPLVMQVIMDKVVIHQALSTLDVLIIGLVFVAISEGVLKGLREYIYHHTANKIDMMLSLKLTQHLFKLPIGYFKSRQTGTVVTRIKELDIVREFITNTLLILVVDFSFIFIFIFAMFILSFKLTLIFLSTIPCYFILAKLLAPRIEQAVQKLYQKSAINTAFLTESLSGIETIKSLSLEPRFTQQWNNQTHQLTNENLRLKKIDNISHYFITFIHKITTALILWIGAYEVISLSMTIGQLIAFNMLLGHCLQPLGKAIDIWGKYIRVKTAIYNLQDILNIPKEQAQTTATIQLKGEIIFNSVTFYYKNNMPPILNKISLHIKKNEIVAIIGTSGSGKSTLAKMIPNLYTPQSGSITIDHIPISQLDPAVLRQQIGYVLQENYLFHLSVFNNIRLSVPNASLENVIHITKLVGAHEFILKLPFGYDTIIAEGGASLSGGQRQRIAIARAILSNPKILILDEATSALDDESQEIIQQNTPLIAKDKTVLIIAHRLSTIKSCHRIIVLKKGKIIEEGKHDELIKKQGHYQKIWQLQQEG</sequence>
<feature type="transmembrane region" description="Helical" evidence="9">
    <location>
        <begin position="381"/>
        <end position="401"/>
    </location>
</feature>
<dbReference type="GO" id="GO:0005524">
    <property type="term" value="F:ATP binding"/>
    <property type="evidence" value="ECO:0007669"/>
    <property type="project" value="UniProtKB-KW"/>
</dbReference>